<keyword evidence="8 13" id="KW-0401">Integrin</keyword>
<reference evidence="17 18" key="1">
    <citation type="submission" date="2019-01" db="EMBL/GenBank/DDBJ databases">
        <title>A chromosome-scale genome assembly of the yellow perch, Perca flavescens.</title>
        <authorList>
            <person name="Feron R."/>
            <person name="Morvezen R."/>
            <person name="Bestin A."/>
            <person name="Haffray P."/>
            <person name="Klopp C."/>
            <person name="Zahm M."/>
            <person name="Cabau C."/>
            <person name="Roques C."/>
            <person name="Donnadieu C."/>
            <person name="Bouchez O."/>
            <person name="Christie M."/>
            <person name="Larson W."/>
            <person name="Guiguen Y."/>
        </authorList>
    </citation>
    <scope>NUCLEOTIDE SEQUENCE [LARGE SCALE GENOMIC DNA]</scope>
    <source>
        <strain evidence="17">YP-PL-M2</strain>
        <tissue evidence="17">Blood</tissue>
    </source>
</reference>
<evidence type="ECO:0000256" key="3">
    <source>
        <dbReference type="ARBA" id="ARBA00022692"/>
    </source>
</evidence>
<dbReference type="Pfam" id="PF20805">
    <property type="entry name" value="Integrin_A_Ig_2"/>
    <property type="match status" value="1"/>
</dbReference>
<keyword evidence="3 13" id="KW-0812">Transmembrane</keyword>
<accession>A0A484CQX0</accession>
<feature type="repeat" description="FG-GAP" evidence="12">
    <location>
        <begin position="282"/>
        <end position="342"/>
    </location>
</feature>
<dbReference type="Pfam" id="PF08441">
    <property type="entry name" value="Integrin_A_Ig_1"/>
    <property type="match status" value="1"/>
</dbReference>
<dbReference type="InterPro" id="IPR013519">
    <property type="entry name" value="Int_alpha_beta-p"/>
</dbReference>
<proteinExistence type="inferred from homology"/>
<comment type="subcellular location">
    <subcellularLocation>
        <location evidence="1 13">Membrane</location>
        <topology evidence="1 13">Single-pass type I membrane protein</topology>
    </subcellularLocation>
</comment>
<keyword evidence="7 13" id="KW-1133">Transmembrane helix</keyword>
<evidence type="ECO:0000256" key="12">
    <source>
        <dbReference type="PROSITE-ProRule" id="PRU00803"/>
    </source>
</evidence>
<feature type="transmembrane region" description="Helical" evidence="13">
    <location>
        <begin position="987"/>
        <end position="1009"/>
    </location>
</feature>
<evidence type="ECO:0000313" key="18">
    <source>
        <dbReference type="Proteomes" id="UP000295070"/>
    </source>
</evidence>
<dbReference type="InterPro" id="IPR032695">
    <property type="entry name" value="Integrin_dom_sf"/>
</dbReference>
<evidence type="ECO:0000256" key="4">
    <source>
        <dbReference type="ARBA" id="ARBA00022729"/>
    </source>
</evidence>
<dbReference type="GO" id="GO:0005178">
    <property type="term" value="F:integrin binding"/>
    <property type="evidence" value="ECO:0007669"/>
    <property type="project" value="TreeGrafter"/>
</dbReference>
<dbReference type="InterPro" id="IPR048286">
    <property type="entry name" value="Integrin_alpha_Ig-like_3"/>
</dbReference>
<dbReference type="Gene3D" id="2.130.10.130">
    <property type="entry name" value="Integrin alpha, N-terminal"/>
    <property type="match status" value="1"/>
</dbReference>
<dbReference type="PANTHER" id="PTHR23220:SF89">
    <property type="entry name" value="INTEGRIN ALPHA-3"/>
    <property type="match status" value="1"/>
</dbReference>
<protein>
    <submittedName>
        <fullName evidence="17">Uncharacterized protein</fullName>
    </submittedName>
</protein>
<comment type="similarity">
    <text evidence="2 13">Belongs to the integrin alpha chain family.</text>
</comment>
<feature type="repeat" description="FG-GAP" evidence="12">
    <location>
        <begin position="343"/>
        <end position="398"/>
    </location>
</feature>
<evidence type="ECO:0000259" key="15">
    <source>
        <dbReference type="Pfam" id="PF20805"/>
    </source>
</evidence>
<dbReference type="Gene3D" id="1.20.5.930">
    <property type="entry name" value="Bicelle-embedded integrin alpha(iib) transmembrane segment"/>
    <property type="match status" value="1"/>
</dbReference>
<dbReference type="InterPro" id="IPR048285">
    <property type="entry name" value="Integrin_alpha_Ig-like_2"/>
</dbReference>
<dbReference type="GO" id="GO:0009897">
    <property type="term" value="C:external side of plasma membrane"/>
    <property type="evidence" value="ECO:0007669"/>
    <property type="project" value="TreeGrafter"/>
</dbReference>
<keyword evidence="6 13" id="KW-0130">Cell adhesion</keyword>
<dbReference type="AlphaFoldDB" id="A0A484CQX0"/>
<dbReference type="STRING" id="8167.A0A484CQX0"/>
<dbReference type="Gene3D" id="2.60.40.1510">
    <property type="entry name" value="ntegrin, alpha v. Chain A, domain 3"/>
    <property type="match status" value="1"/>
</dbReference>
<dbReference type="SUPFAM" id="SSF69179">
    <property type="entry name" value="Integrin domains"/>
    <property type="match status" value="3"/>
</dbReference>
<evidence type="ECO:0000256" key="10">
    <source>
        <dbReference type="ARBA" id="ARBA00023170"/>
    </source>
</evidence>
<dbReference type="SUPFAM" id="SSF69318">
    <property type="entry name" value="Integrin alpha N-terminal domain"/>
    <property type="match status" value="1"/>
</dbReference>
<keyword evidence="11" id="KW-0325">Glycoprotein</keyword>
<feature type="signal peptide" evidence="13">
    <location>
        <begin position="1"/>
        <end position="18"/>
    </location>
</feature>
<evidence type="ECO:0000313" key="17">
    <source>
        <dbReference type="EMBL" id="TDH03584.1"/>
    </source>
</evidence>
<feature type="domain" description="Integrin alpha third immunoglobulin-like" evidence="16">
    <location>
        <begin position="757"/>
        <end position="976"/>
    </location>
</feature>
<feature type="repeat" description="FG-GAP" evidence="12">
    <location>
        <begin position="20"/>
        <end position="87"/>
    </location>
</feature>
<dbReference type="InterPro" id="IPR000413">
    <property type="entry name" value="Integrin_alpha"/>
</dbReference>
<dbReference type="Pfam" id="PF20806">
    <property type="entry name" value="Integrin_A_Ig_3"/>
    <property type="match status" value="1"/>
</dbReference>
<dbReference type="GO" id="GO:0033627">
    <property type="term" value="P:cell adhesion mediated by integrin"/>
    <property type="evidence" value="ECO:0007669"/>
    <property type="project" value="TreeGrafter"/>
</dbReference>
<dbReference type="SMART" id="SM00191">
    <property type="entry name" value="Int_alpha"/>
    <property type="match status" value="5"/>
</dbReference>
<keyword evidence="5" id="KW-0677">Repeat</keyword>
<dbReference type="PROSITE" id="PS51470">
    <property type="entry name" value="FG_GAP"/>
    <property type="match status" value="4"/>
</dbReference>
<sequence>MATGVCVLLSVCVGLSAPFNLDTAFPLLKTGGDGSLFGLSVALHQDLQTDSYLLLVGAPREKAEPNVPANRTGGVFSCPITTDQSECSRMKLIDPELNLSEDLFEDMWLGVSVASQGRPGGRVLACGHRFVKLYGEFELRHMIGRCYLHGNDLQYNETDRHWQTFDQPCSHLGDVSGEVMCNMGISASITQTEVIVGSPGSYEWQGNVHVSWMNPDDVFDIRRSSFPNMRRRHIYTGYSVTQALRLLSKDDETIVTGAPKDSKEDARGSVLLVAKRSKTLMTQQTLRGEQTGSYFGNAVATTDINNDGWNDLLVGAPFYFHRQEEVGGAVYVYMNAGGRFDSRASTVLRGPAGSAFGMAVTAAGDLNQDGFQDFAVGAPFHETGSVMIWSGSRVGVSADPSQVIWGSRVSPGFRTFGYSLSGGLDIDRNRYPDLLVGSLDDTVALLRTRPVVHLNKTIRVSPDVVDPNSCDFCVQVEVCFSYMFSTGERSDRDNITVHFAIAADVTSLNPRLHFQDNGKSVYSSYLSMPKKQCETLRVGLLSRIRDKVEPLVFLLNVSLYEKLPKKRNAVQDLKRLPVLSQTPRPIRTQIHIQKACGSDNRCHSNLQMTAQFTDENQKPFAMQKDSQVLHYDSSINRLFLEVNVSNTPSPGRPAEDAHNAVLNASIPPSLIYSGVRKKGDGPAAVECSIEDAVLLCELGNPFKSNQKVQVLIIFQTSEISLDTREIQSGLQLCTLSEQSDLLPVSVSMLVEYSLQTSLTLINPPGPASFSGHVTGESSMKQTQDIGSLLLFTFQVHSSGKPLGHLGYLQLEFDWPWEATNGKWLLYLAEIRVNGTLEARCTPPGNIINPLNLRLSNDETKKRKRRSLKEEAEEAEEKQGEKTLPILHLQGQKKKSYTLDCVRGAKCVTFVCPLVDMKNSATLTVRARLWNSTLIEDFSDARSVLVRGRATLKLQTNKPTITMEPRSTEIEVLVYPEPGQPVNSSAPLWILVLSVLTGVLLLAGICLLLWKCGFFRRASTREMYQAKSQRASRRSQPSENTSCWTYEVSAFSLQCGFFVRQRACPAAVLHQGRIMGKDEQQQHTDADGFLIRDGVGSSRNRKSPKHWVTSWIETD</sequence>
<feature type="chain" id="PRO_5019610245" evidence="13">
    <location>
        <begin position="19"/>
        <end position="1114"/>
    </location>
</feature>
<evidence type="ECO:0000256" key="8">
    <source>
        <dbReference type="ARBA" id="ARBA00023037"/>
    </source>
</evidence>
<feature type="domain" description="Integrin alpha second immunoglobulin-like" evidence="15">
    <location>
        <begin position="596"/>
        <end position="747"/>
    </location>
</feature>
<evidence type="ECO:0000256" key="1">
    <source>
        <dbReference type="ARBA" id="ARBA00004479"/>
    </source>
</evidence>
<evidence type="ECO:0000256" key="9">
    <source>
        <dbReference type="ARBA" id="ARBA00023136"/>
    </source>
</evidence>
<comment type="caution">
    <text evidence="17">The sequence shown here is derived from an EMBL/GenBank/DDBJ whole genome shotgun (WGS) entry which is preliminary data.</text>
</comment>
<evidence type="ECO:0000256" key="6">
    <source>
        <dbReference type="ARBA" id="ARBA00022889"/>
    </source>
</evidence>
<keyword evidence="4 13" id="KW-0732">Signal</keyword>
<evidence type="ECO:0000256" key="2">
    <source>
        <dbReference type="ARBA" id="ARBA00008054"/>
    </source>
</evidence>
<dbReference type="InterPro" id="IPR018184">
    <property type="entry name" value="Integrin_alpha_C_CS"/>
</dbReference>
<evidence type="ECO:0000259" key="16">
    <source>
        <dbReference type="Pfam" id="PF20806"/>
    </source>
</evidence>
<dbReference type="GO" id="GO:0007160">
    <property type="term" value="P:cell-matrix adhesion"/>
    <property type="evidence" value="ECO:0007669"/>
    <property type="project" value="TreeGrafter"/>
</dbReference>
<dbReference type="Pfam" id="PF01839">
    <property type="entry name" value="FG-GAP"/>
    <property type="match status" value="2"/>
</dbReference>
<dbReference type="EMBL" id="SCKG01000015">
    <property type="protein sequence ID" value="TDH03584.1"/>
    <property type="molecule type" value="Genomic_DNA"/>
</dbReference>
<dbReference type="GO" id="GO:0098609">
    <property type="term" value="P:cell-cell adhesion"/>
    <property type="evidence" value="ECO:0007669"/>
    <property type="project" value="TreeGrafter"/>
</dbReference>
<evidence type="ECO:0000256" key="11">
    <source>
        <dbReference type="ARBA" id="ARBA00023180"/>
    </source>
</evidence>
<name>A0A484CQX0_PERFV</name>
<evidence type="ECO:0000256" key="13">
    <source>
        <dbReference type="RuleBase" id="RU003762"/>
    </source>
</evidence>
<evidence type="ECO:0000256" key="5">
    <source>
        <dbReference type="ARBA" id="ARBA00022737"/>
    </source>
</evidence>
<evidence type="ECO:0000256" key="7">
    <source>
        <dbReference type="ARBA" id="ARBA00022989"/>
    </source>
</evidence>
<dbReference type="InterPro" id="IPR013517">
    <property type="entry name" value="FG-GAP"/>
</dbReference>
<dbReference type="GO" id="GO:0008305">
    <property type="term" value="C:integrin complex"/>
    <property type="evidence" value="ECO:0007669"/>
    <property type="project" value="InterPro"/>
</dbReference>
<dbReference type="PROSITE" id="PS00242">
    <property type="entry name" value="INTEGRIN_ALPHA"/>
    <property type="match status" value="1"/>
</dbReference>
<dbReference type="GO" id="GO:0050900">
    <property type="term" value="P:leukocyte migration"/>
    <property type="evidence" value="ECO:0007669"/>
    <property type="project" value="TreeGrafter"/>
</dbReference>
<dbReference type="Gene3D" id="2.60.40.1460">
    <property type="entry name" value="Integrin domains. Chain A, domain 2"/>
    <property type="match status" value="1"/>
</dbReference>
<feature type="repeat" description="FG-GAP" evidence="12">
    <location>
        <begin position="402"/>
        <end position="463"/>
    </location>
</feature>
<dbReference type="Gene3D" id="2.60.40.1530">
    <property type="entry name" value="ntegrin, alpha v. Chain A, domain 4"/>
    <property type="match status" value="1"/>
</dbReference>
<dbReference type="InterPro" id="IPR028994">
    <property type="entry name" value="Integrin_alpha_N"/>
</dbReference>
<dbReference type="InterPro" id="IPR013649">
    <property type="entry name" value="Integrin_alpha_Ig-like_1"/>
</dbReference>
<dbReference type="PRINTS" id="PR01185">
    <property type="entry name" value="INTEGRINA"/>
</dbReference>
<dbReference type="GO" id="GO:0007229">
    <property type="term" value="P:integrin-mediated signaling pathway"/>
    <property type="evidence" value="ECO:0007669"/>
    <property type="project" value="UniProtKB-KW"/>
</dbReference>
<keyword evidence="9 13" id="KW-0472">Membrane</keyword>
<organism evidence="17 18">
    <name type="scientific">Perca flavescens</name>
    <name type="common">American yellow perch</name>
    <name type="synonym">Morone flavescens</name>
    <dbReference type="NCBI Taxonomy" id="8167"/>
    <lineage>
        <taxon>Eukaryota</taxon>
        <taxon>Metazoa</taxon>
        <taxon>Chordata</taxon>
        <taxon>Craniata</taxon>
        <taxon>Vertebrata</taxon>
        <taxon>Euteleostomi</taxon>
        <taxon>Actinopterygii</taxon>
        <taxon>Neopterygii</taxon>
        <taxon>Teleostei</taxon>
        <taxon>Neoteleostei</taxon>
        <taxon>Acanthomorphata</taxon>
        <taxon>Eupercaria</taxon>
        <taxon>Perciformes</taxon>
        <taxon>Percoidei</taxon>
        <taxon>Percidae</taxon>
        <taxon>Percinae</taxon>
        <taxon>Perca</taxon>
    </lineage>
</organism>
<feature type="domain" description="Integrin alpha first immunoglubulin-like" evidence="14">
    <location>
        <begin position="448"/>
        <end position="594"/>
    </location>
</feature>
<keyword evidence="18" id="KW-1185">Reference proteome</keyword>
<dbReference type="Proteomes" id="UP000295070">
    <property type="component" value="Chromosome 15"/>
</dbReference>
<evidence type="ECO:0000259" key="14">
    <source>
        <dbReference type="Pfam" id="PF08441"/>
    </source>
</evidence>
<dbReference type="PANTHER" id="PTHR23220">
    <property type="entry name" value="INTEGRIN ALPHA"/>
    <property type="match status" value="1"/>
</dbReference>
<keyword evidence="10 13" id="KW-0675">Receptor</keyword>
<gene>
    <name evidence="17" type="ORF">EPR50_G00165250</name>
</gene>